<protein>
    <recommendedName>
        <fullName evidence="4">YtxH domain-containing protein</fullName>
    </recommendedName>
</protein>
<proteinExistence type="predicted"/>
<dbReference type="EMBL" id="WEIO01000002">
    <property type="protein sequence ID" value="KAB7708216.1"/>
    <property type="molecule type" value="Genomic_DNA"/>
</dbReference>
<keyword evidence="1" id="KW-1133">Transmembrane helix</keyword>
<dbReference type="RefSeq" id="WP_152150201.1">
    <property type="nucleotide sequence ID" value="NZ_WEIO01000002.1"/>
</dbReference>
<gene>
    <name evidence="2" type="ORF">F9802_05820</name>
</gene>
<evidence type="ECO:0000313" key="3">
    <source>
        <dbReference type="Proteomes" id="UP000429595"/>
    </source>
</evidence>
<sequence>MFGRNMERNQIGKGGGLGYMLLGAGAAAWWLSKDENRAKFDSMMNTAKKKMNMDVQPSKDEFPILKAGHPHPEDVADNKMVDEGAQFGVKYYNEKEQQ</sequence>
<keyword evidence="1" id="KW-0472">Membrane</keyword>
<organism evidence="2 3">
    <name type="scientific">Bacillus aerolatus</name>
    <dbReference type="NCBI Taxonomy" id="2653354"/>
    <lineage>
        <taxon>Bacteria</taxon>
        <taxon>Bacillati</taxon>
        <taxon>Bacillota</taxon>
        <taxon>Bacilli</taxon>
        <taxon>Bacillales</taxon>
        <taxon>Bacillaceae</taxon>
        <taxon>Bacillus</taxon>
    </lineage>
</organism>
<reference evidence="2 3" key="1">
    <citation type="submission" date="2019-10" db="EMBL/GenBank/DDBJ databases">
        <title>Bacillus aerolatum sp. nov., isolated from bioaerosol of sport playgrounds.</title>
        <authorList>
            <person name="Chen P."/>
            <person name="Zhang G."/>
        </authorList>
    </citation>
    <scope>NUCLEOTIDE SEQUENCE [LARGE SCALE GENOMIC DNA]</scope>
    <source>
        <strain evidence="2 3">CX253</strain>
    </source>
</reference>
<dbReference type="Proteomes" id="UP000429595">
    <property type="component" value="Unassembled WGS sequence"/>
</dbReference>
<evidence type="ECO:0008006" key="4">
    <source>
        <dbReference type="Google" id="ProtNLM"/>
    </source>
</evidence>
<evidence type="ECO:0000256" key="1">
    <source>
        <dbReference type="SAM" id="Phobius"/>
    </source>
</evidence>
<keyword evidence="1" id="KW-0812">Transmembrane</keyword>
<dbReference type="AlphaFoldDB" id="A0A6I1FP82"/>
<accession>A0A6I1FP82</accession>
<name>A0A6I1FP82_9BACI</name>
<keyword evidence="3" id="KW-1185">Reference proteome</keyword>
<evidence type="ECO:0000313" key="2">
    <source>
        <dbReference type="EMBL" id="KAB7708216.1"/>
    </source>
</evidence>
<comment type="caution">
    <text evidence="2">The sequence shown here is derived from an EMBL/GenBank/DDBJ whole genome shotgun (WGS) entry which is preliminary data.</text>
</comment>
<feature type="transmembrane region" description="Helical" evidence="1">
    <location>
        <begin position="12"/>
        <end position="31"/>
    </location>
</feature>